<evidence type="ECO:0000313" key="1">
    <source>
        <dbReference type="EMBL" id="BBH17129.1"/>
    </source>
</evidence>
<dbReference type="PANTHER" id="PTHR40036:SF1">
    <property type="entry name" value="MACROCIN O-METHYLTRANSFERASE"/>
    <property type="match status" value="1"/>
</dbReference>
<dbReference type="AlphaFoldDB" id="A0A3G9J2A5"/>
<dbReference type="PANTHER" id="PTHR40036">
    <property type="entry name" value="MACROCIN O-METHYLTRANSFERASE"/>
    <property type="match status" value="1"/>
</dbReference>
<dbReference type="KEGG" id="nbe:Back2_14160"/>
<evidence type="ECO:0008006" key="3">
    <source>
        <dbReference type="Google" id="ProtNLM"/>
    </source>
</evidence>
<protein>
    <recommendedName>
        <fullName evidence="3">Macrocin O-methyltransferase</fullName>
    </recommendedName>
</protein>
<accession>A0A3G9J2A5</accession>
<evidence type="ECO:0000313" key="2">
    <source>
        <dbReference type="Proteomes" id="UP000271573"/>
    </source>
</evidence>
<gene>
    <name evidence="1" type="ORF">Back2_14160</name>
</gene>
<dbReference type="InterPro" id="IPR029063">
    <property type="entry name" value="SAM-dependent_MTases_sf"/>
</dbReference>
<sequence>MSHVTAFACYRSRVTNSPNSATDARSLYLDLLKGTLTGAISEDNDSILGGVRTQGSVTLKRKIANAVGVQANKLGLEIAVKKPYDASARAQGLDWPVRSESMIGLARMNNIQMAIESVIADGVEGDIIETGVWRGGATIFMRGVLKAYGVTDRKVWVADSFEGLPAPDAARYPADAGDKLFTQTGLAVGLQTVKHNFERYGLLDDQVEFLVGWFKDTLPTAPIEKIAVARLDGDMYESTIDAIAALYPKLQPGGFLLIDDYGSHASQCGAAIHDYRKEHGITEEIVQIDPFGAYWRKSL</sequence>
<name>A0A3G9J2A5_9ACTN</name>
<dbReference type="Pfam" id="PF05711">
    <property type="entry name" value="TylF"/>
    <property type="match status" value="1"/>
</dbReference>
<dbReference type="EMBL" id="AP019307">
    <property type="protein sequence ID" value="BBH17129.1"/>
    <property type="molecule type" value="Genomic_DNA"/>
</dbReference>
<dbReference type="Gene3D" id="3.40.50.150">
    <property type="entry name" value="Vaccinia Virus protein VP39"/>
    <property type="match status" value="1"/>
</dbReference>
<proteinExistence type="predicted"/>
<reference evidence="1 2" key="1">
    <citation type="submission" date="2018-11" db="EMBL/GenBank/DDBJ databases">
        <title>Complete genome sequence of Nocardioides baekrokdamisoli strain KCTC 39748.</title>
        <authorList>
            <person name="Kang S.W."/>
            <person name="Lee K.C."/>
            <person name="Kim K.K."/>
            <person name="Kim J.S."/>
            <person name="Kim D.S."/>
            <person name="Ko S.H."/>
            <person name="Yang S.H."/>
            <person name="Shin Y.K."/>
            <person name="Lee J.S."/>
        </authorList>
    </citation>
    <scope>NUCLEOTIDE SEQUENCE [LARGE SCALE GENOMIC DNA]</scope>
    <source>
        <strain evidence="1 2">KCTC 39748</strain>
    </source>
</reference>
<dbReference type="InterPro" id="IPR008884">
    <property type="entry name" value="TylF_MeTrfase"/>
</dbReference>
<dbReference type="Proteomes" id="UP000271573">
    <property type="component" value="Chromosome"/>
</dbReference>
<keyword evidence="2" id="KW-1185">Reference proteome</keyword>
<dbReference type="SUPFAM" id="SSF53335">
    <property type="entry name" value="S-adenosyl-L-methionine-dependent methyltransferases"/>
    <property type="match status" value="1"/>
</dbReference>
<organism evidence="1 2">
    <name type="scientific">Nocardioides baekrokdamisoli</name>
    <dbReference type="NCBI Taxonomy" id="1804624"/>
    <lineage>
        <taxon>Bacteria</taxon>
        <taxon>Bacillati</taxon>
        <taxon>Actinomycetota</taxon>
        <taxon>Actinomycetes</taxon>
        <taxon>Propionibacteriales</taxon>
        <taxon>Nocardioidaceae</taxon>
        <taxon>Nocardioides</taxon>
    </lineage>
</organism>